<name>A0ABW6CX64_9CAUL</name>
<comment type="caution">
    <text evidence="3">The sequence shown here is derived from an EMBL/GenBank/DDBJ whole genome shotgun (WGS) entry which is preliminary data.</text>
</comment>
<dbReference type="Pfam" id="PF00501">
    <property type="entry name" value="AMP-binding"/>
    <property type="match status" value="1"/>
</dbReference>
<evidence type="ECO:0000313" key="4">
    <source>
        <dbReference type="Proteomes" id="UP001598130"/>
    </source>
</evidence>
<gene>
    <name evidence="3" type="ORF">OCL97_21355</name>
</gene>
<dbReference type="InterPro" id="IPR050237">
    <property type="entry name" value="ATP-dep_AMP-bd_enzyme"/>
</dbReference>
<dbReference type="PANTHER" id="PTHR43767:SF1">
    <property type="entry name" value="NONRIBOSOMAL PEPTIDE SYNTHASE PES1 (EUROFUNG)-RELATED"/>
    <property type="match status" value="1"/>
</dbReference>
<dbReference type="EMBL" id="JAOTJD010000062">
    <property type="protein sequence ID" value="MFD3266497.1"/>
    <property type="molecule type" value="Genomic_DNA"/>
</dbReference>
<protein>
    <submittedName>
        <fullName evidence="3">AMP-binding protein</fullName>
    </submittedName>
</protein>
<dbReference type="PANTHER" id="PTHR43767">
    <property type="entry name" value="LONG-CHAIN-FATTY-ACID--COA LIGASE"/>
    <property type="match status" value="1"/>
</dbReference>
<proteinExistence type="predicted"/>
<dbReference type="Gene3D" id="3.30.300.30">
    <property type="match status" value="1"/>
</dbReference>
<reference evidence="3 4" key="1">
    <citation type="submission" date="2022-09" db="EMBL/GenBank/DDBJ databases">
        <title>New species of Phenylobacterium.</title>
        <authorList>
            <person name="Mieszkin S."/>
        </authorList>
    </citation>
    <scope>NUCLEOTIDE SEQUENCE [LARGE SCALE GENOMIC DNA]</scope>
    <source>
        <strain evidence="3 4">HK31-G</strain>
    </source>
</reference>
<dbReference type="SUPFAM" id="SSF56801">
    <property type="entry name" value="Acetyl-CoA synthetase-like"/>
    <property type="match status" value="1"/>
</dbReference>
<dbReference type="Gene3D" id="3.40.50.12780">
    <property type="entry name" value="N-terminal domain of ligase-like"/>
    <property type="match status" value="1"/>
</dbReference>
<dbReference type="InterPro" id="IPR025110">
    <property type="entry name" value="AMP-bd_C"/>
</dbReference>
<sequence>MSFEDAAAKGMVVAWHAARAPDRLAISSEQGDRTFSELNAQANRLVELLRGAGLVPGDGVALLCVNRPEFVETVMACQRAGFRLTPVNWHLTADEVAYIVENCEAKAFVADARLAAAAIQAASATSGLRVTLAVGGPIKGFASYDTLMARESGENVPNPLLGSQMLYTSGTTGHPKGVYRGSAPPASSLFAKMVETAQFNGADDVSVVTGPLYHAAPLSLNLLLPLSAGVHTLLMDKWDAEAMLRLVDQHRITHTHIVPTMLNRLLHLTPDIRSKYDVSSLRWVLHGAAPCPVHVKQAALEWLGPVVFEYYGATEGGGVFIEPAEWLNKLGSVGRPTAGVVMQIQDENGKELPQGDVGTVYFEAPATGRFEYFKAPEKTAGVYRGAFYTMGDLGYVDEDGFLFLTGRSAEVIISGGVNIYPSEIDQEVLQHPAVKDVATVGVPNPDWGEEVKAVIQLNQGYEPNEALAEEILVFAAARLATYKRPRTVDFADDLPRLETGKIVRRTVRDRYWQGEKKI</sequence>
<dbReference type="RefSeq" id="WP_305703814.1">
    <property type="nucleotide sequence ID" value="NZ_JAOTJD010000062.1"/>
</dbReference>
<feature type="domain" description="AMP-dependent synthetase/ligase" evidence="1">
    <location>
        <begin position="14"/>
        <end position="366"/>
    </location>
</feature>
<evidence type="ECO:0000259" key="2">
    <source>
        <dbReference type="Pfam" id="PF13193"/>
    </source>
</evidence>
<dbReference type="InterPro" id="IPR042099">
    <property type="entry name" value="ANL_N_sf"/>
</dbReference>
<feature type="domain" description="AMP-binding enzyme C-terminal" evidence="2">
    <location>
        <begin position="423"/>
        <end position="501"/>
    </location>
</feature>
<dbReference type="InterPro" id="IPR000873">
    <property type="entry name" value="AMP-dep_synth/lig_dom"/>
</dbReference>
<dbReference type="Proteomes" id="UP001598130">
    <property type="component" value="Unassembled WGS sequence"/>
</dbReference>
<dbReference type="InterPro" id="IPR045851">
    <property type="entry name" value="AMP-bd_C_sf"/>
</dbReference>
<evidence type="ECO:0000313" key="3">
    <source>
        <dbReference type="EMBL" id="MFD3266497.1"/>
    </source>
</evidence>
<dbReference type="PROSITE" id="PS00455">
    <property type="entry name" value="AMP_BINDING"/>
    <property type="match status" value="1"/>
</dbReference>
<evidence type="ECO:0000259" key="1">
    <source>
        <dbReference type="Pfam" id="PF00501"/>
    </source>
</evidence>
<accession>A0ABW6CX64</accession>
<dbReference type="InterPro" id="IPR020845">
    <property type="entry name" value="AMP-binding_CS"/>
</dbReference>
<keyword evidence="4" id="KW-1185">Reference proteome</keyword>
<dbReference type="Pfam" id="PF13193">
    <property type="entry name" value="AMP-binding_C"/>
    <property type="match status" value="1"/>
</dbReference>
<organism evidence="3 4">
    <name type="scientific">Phenylobacterium ferrooxidans</name>
    <dbReference type="NCBI Taxonomy" id="2982689"/>
    <lineage>
        <taxon>Bacteria</taxon>
        <taxon>Pseudomonadati</taxon>
        <taxon>Pseudomonadota</taxon>
        <taxon>Alphaproteobacteria</taxon>
        <taxon>Caulobacterales</taxon>
        <taxon>Caulobacteraceae</taxon>
        <taxon>Phenylobacterium</taxon>
    </lineage>
</organism>